<sequence length="211" mass="24802">MSRKKLTDFEGVEITKSLKKNIVLERLELEGNELGPKTCIGLAELLKNNQSLRVLDLEGNNLTNQGKDVAGFEALCESIKENENLLCINFTNCCLNEKCGEFLLSLIYGNENLISLEIDQNVKINIEQVRKIQDKIQANKKIYDEERLREFCERKLRSHEEEMQNIQHIEHESRKMINENINVRIEALRQEKEEKWQKEMQEDQVSKRYSF</sequence>
<dbReference type="GO" id="GO:0031267">
    <property type="term" value="F:small GTPase binding"/>
    <property type="evidence" value="ECO:0007669"/>
    <property type="project" value="TreeGrafter"/>
</dbReference>
<dbReference type="GO" id="GO:0005634">
    <property type="term" value="C:nucleus"/>
    <property type="evidence" value="ECO:0007669"/>
    <property type="project" value="TreeGrafter"/>
</dbReference>
<dbReference type="SMART" id="SM00368">
    <property type="entry name" value="LRR_RI"/>
    <property type="match status" value="2"/>
</dbReference>
<dbReference type="OrthoDB" id="448484at2759"/>
<evidence type="ECO:0000313" key="5">
    <source>
        <dbReference type="Proteomes" id="UP000008983"/>
    </source>
</evidence>
<dbReference type="GO" id="GO:0005829">
    <property type="term" value="C:cytosol"/>
    <property type="evidence" value="ECO:0007669"/>
    <property type="project" value="TreeGrafter"/>
</dbReference>
<dbReference type="AlphaFoldDB" id="G0R4U2"/>
<evidence type="ECO:0008006" key="6">
    <source>
        <dbReference type="Google" id="ProtNLM"/>
    </source>
</evidence>
<dbReference type="GeneID" id="14903595"/>
<dbReference type="GO" id="GO:0048471">
    <property type="term" value="C:perinuclear region of cytoplasm"/>
    <property type="evidence" value="ECO:0007669"/>
    <property type="project" value="TreeGrafter"/>
</dbReference>
<dbReference type="Proteomes" id="UP000008983">
    <property type="component" value="Unassembled WGS sequence"/>
</dbReference>
<keyword evidence="1" id="KW-0343">GTPase activation</keyword>
<dbReference type="Gene3D" id="3.80.10.10">
    <property type="entry name" value="Ribonuclease Inhibitor"/>
    <property type="match status" value="1"/>
</dbReference>
<keyword evidence="3" id="KW-0677">Repeat</keyword>
<name>G0R4U2_ICHMU</name>
<evidence type="ECO:0000256" key="2">
    <source>
        <dbReference type="ARBA" id="ARBA00022614"/>
    </source>
</evidence>
<accession>G0R4U2</accession>
<dbReference type="eggNOG" id="KOG4308">
    <property type="taxonomic scope" value="Eukaryota"/>
</dbReference>
<dbReference type="EMBL" id="GL984355">
    <property type="protein sequence ID" value="EGR27530.1"/>
    <property type="molecule type" value="Genomic_DNA"/>
</dbReference>
<keyword evidence="5" id="KW-1185">Reference proteome</keyword>
<dbReference type="PANTHER" id="PTHR24113:SF12">
    <property type="entry name" value="RAN GTPASE-ACTIVATING PROTEIN 1"/>
    <property type="match status" value="1"/>
</dbReference>
<organism evidence="4 5">
    <name type="scientific">Ichthyophthirius multifiliis</name>
    <name type="common">White spot disease agent</name>
    <name type="synonym">Ich</name>
    <dbReference type="NCBI Taxonomy" id="5932"/>
    <lineage>
        <taxon>Eukaryota</taxon>
        <taxon>Sar</taxon>
        <taxon>Alveolata</taxon>
        <taxon>Ciliophora</taxon>
        <taxon>Intramacronucleata</taxon>
        <taxon>Oligohymenophorea</taxon>
        <taxon>Hymenostomatida</taxon>
        <taxon>Ophryoglenina</taxon>
        <taxon>Ichthyophthirius</taxon>
    </lineage>
</organism>
<dbReference type="RefSeq" id="XP_004024982.1">
    <property type="nucleotide sequence ID" value="XM_004024933.1"/>
</dbReference>
<proteinExistence type="predicted"/>
<evidence type="ECO:0000256" key="1">
    <source>
        <dbReference type="ARBA" id="ARBA00022468"/>
    </source>
</evidence>
<dbReference type="InParanoid" id="G0R4U2"/>
<dbReference type="STRING" id="857967.G0R4U2"/>
<keyword evidence="2" id="KW-0433">Leucine-rich repeat</keyword>
<dbReference type="InterPro" id="IPR027038">
    <property type="entry name" value="RanGap"/>
</dbReference>
<dbReference type="SUPFAM" id="SSF52047">
    <property type="entry name" value="RNI-like"/>
    <property type="match status" value="1"/>
</dbReference>
<dbReference type="InterPro" id="IPR032675">
    <property type="entry name" value="LRR_dom_sf"/>
</dbReference>
<reference evidence="4 5" key="1">
    <citation type="submission" date="2011-07" db="EMBL/GenBank/DDBJ databases">
        <authorList>
            <person name="Coyne R."/>
            <person name="Brami D."/>
            <person name="Johnson J."/>
            <person name="Hostetler J."/>
            <person name="Hannick L."/>
            <person name="Clark T."/>
            <person name="Cassidy-Hanley D."/>
            <person name="Inman J."/>
        </authorList>
    </citation>
    <scope>NUCLEOTIDE SEQUENCE [LARGE SCALE GENOMIC DNA]</scope>
    <source>
        <strain evidence="4 5">G5</strain>
    </source>
</reference>
<evidence type="ECO:0000313" key="4">
    <source>
        <dbReference type="EMBL" id="EGR27530.1"/>
    </source>
</evidence>
<evidence type="ECO:0000256" key="3">
    <source>
        <dbReference type="ARBA" id="ARBA00022737"/>
    </source>
</evidence>
<dbReference type="GO" id="GO:0005096">
    <property type="term" value="F:GTPase activator activity"/>
    <property type="evidence" value="ECO:0007669"/>
    <property type="project" value="UniProtKB-KW"/>
</dbReference>
<gene>
    <name evidence="4" type="ORF">IMG5_194790</name>
</gene>
<dbReference type="PANTHER" id="PTHR24113">
    <property type="entry name" value="RAN GTPASE-ACTIVATING PROTEIN 1"/>
    <property type="match status" value="1"/>
</dbReference>
<dbReference type="GO" id="GO:0006913">
    <property type="term" value="P:nucleocytoplasmic transport"/>
    <property type="evidence" value="ECO:0007669"/>
    <property type="project" value="TreeGrafter"/>
</dbReference>
<protein>
    <recommendedName>
        <fullName evidence="6">Leucine rich repeat protein</fullName>
    </recommendedName>
</protein>
<dbReference type="OMA" id="RFALYNE"/>